<dbReference type="GO" id="GO:0012505">
    <property type="term" value="C:endomembrane system"/>
    <property type="evidence" value="ECO:0007669"/>
    <property type="project" value="UniProtKB-SubCell"/>
</dbReference>
<name>A0A0W0TGB5_LEGER</name>
<dbReference type="Proteomes" id="UP000054773">
    <property type="component" value="Unassembled WGS sequence"/>
</dbReference>
<dbReference type="PATRIC" id="fig|448.7.peg.2930"/>
<keyword evidence="9 15" id="KW-0472">Membrane</keyword>
<feature type="coiled-coil region" evidence="17">
    <location>
        <begin position="51"/>
        <end position="130"/>
    </location>
</feature>
<dbReference type="InterPro" id="IPR002146">
    <property type="entry name" value="ATP_synth_b/b'su_bac/chlpt"/>
</dbReference>
<dbReference type="Gene3D" id="6.10.250.1580">
    <property type="match status" value="1"/>
</dbReference>
<dbReference type="NCBIfam" id="NF004411">
    <property type="entry name" value="PRK05759.1-2"/>
    <property type="match status" value="1"/>
</dbReference>
<keyword evidence="10 15" id="KW-0066">ATP synthesis</keyword>
<keyword evidence="6 15" id="KW-0375">Hydrogen ion transport</keyword>
<organism evidence="18 19">
    <name type="scientific">Legionella erythra</name>
    <dbReference type="NCBI Taxonomy" id="448"/>
    <lineage>
        <taxon>Bacteria</taxon>
        <taxon>Pseudomonadati</taxon>
        <taxon>Pseudomonadota</taxon>
        <taxon>Gammaproteobacteria</taxon>
        <taxon>Legionellales</taxon>
        <taxon>Legionellaceae</taxon>
        <taxon>Legionella</taxon>
    </lineage>
</organism>
<evidence type="ECO:0000256" key="9">
    <source>
        <dbReference type="ARBA" id="ARBA00023136"/>
    </source>
</evidence>
<keyword evidence="7 15" id="KW-1133">Transmembrane helix</keyword>
<evidence type="ECO:0000256" key="3">
    <source>
        <dbReference type="ARBA" id="ARBA00022475"/>
    </source>
</evidence>
<evidence type="ECO:0000256" key="10">
    <source>
        <dbReference type="ARBA" id="ARBA00023310"/>
    </source>
</evidence>
<evidence type="ECO:0000313" key="18">
    <source>
        <dbReference type="EMBL" id="KTC94622.1"/>
    </source>
</evidence>
<keyword evidence="18" id="KW-0378">Hydrolase</keyword>
<gene>
    <name evidence="15 18" type="primary">atpF</name>
    <name evidence="18" type="ORF">Lery_2789</name>
</gene>
<keyword evidence="8 15" id="KW-0406">Ion transport</keyword>
<dbReference type="EMBL" id="LNYA01000034">
    <property type="protein sequence ID" value="KTC94622.1"/>
    <property type="molecule type" value="Genomic_DNA"/>
</dbReference>
<protein>
    <recommendedName>
        <fullName evidence="15">ATP synthase subunit b</fullName>
    </recommendedName>
    <alternativeName>
        <fullName evidence="15">ATP synthase F(0) sector subunit b</fullName>
    </alternativeName>
    <alternativeName>
        <fullName evidence="15">ATPase subunit I</fullName>
    </alternativeName>
    <alternativeName>
        <fullName evidence="15">F-type ATPase subunit b</fullName>
        <shortName evidence="15">F-ATPase subunit b</shortName>
    </alternativeName>
</protein>
<keyword evidence="3 15" id="KW-1003">Cell membrane</keyword>
<dbReference type="InterPro" id="IPR050059">
    <property type="entry name" value="ATP_synthase_B_chain"/>
</dbReference>
<dbReference type="GO" id="GO:0005886">
    <property type="term" value="C:plasma membrane"/>
    <property type="evidence" value="ECO:0007669"/>
    <property type="project" value="UniProtKB-SubCell"/>
</dbReference>
<reference evidence="18 19" key="1">
    <citation type="submission" date="2015-11" db="EMBL/GenBank/DDBJ databases">
        <title>Genomic analysis of 38 Legionella species identifies large and diverse effector repertoires.</title>
        <authorList>
            <person name="Burstein D."/>
            <person name="Amaro F."/>
            <person name="Zusman T."/>
            <person name="Lifshitz Z."/>
            <person name="Cohen O."/>
            <person name="Gilbert J.A."/>
            <person name="Pupko T."/>
            <person name="Shuman H.A."/>
            <person name="Segal G."/>
        </authorList>
    </citation>
    <scope>NUCLEOTIDE SEQUENCE [LARGE SCALE GENOMIC DNA]</scope>
    <source>
        <strain evidence="18 19">SE-32A-C8</strain>
    </source>
</reference>
<accession>A0A0W0TGB5</accession>
<keyword evidence="4 15" id="KW-0138">CF(0)</keyword>
<dbReference type="PANTHER" id="PTHR33445">
    <property type="entry name" value="ATP SYNTHASE SUBUNIT B', CHLOROPLASTIC"/>
    <property type="match status" value="1"/>
</dbReference>
<evidence type="ECO:0000256" key="13">
    <source>
        <dbReference type="ARBA" id="ARBA00026054"/>
    </source>
</evidence>
<dbReference type="NCBIfam" id="TIGR01144">
    <property type="entry name" value="ATP_synt_b"/>
    <property type="match status" value="1"/>
</dbReference>
<keyword evidence="5 15" id="KW-0812">Transmembrane</keyword>
<feature type="transmembrane region" description="Helical" evidence="15">
    <location>
        <begin position="6"/>
        <end position="26"/>
    </location>
</feature>
<dbReference type="OrthoDB" id="9788020at2"/>
<evidence type="ECO:0000256" key="7">
    <source>
        <dbReference type="ARBA" id="ARBA00022989"/>
    </source>
</evidence>
<dbReference type="Pfam" id="PF00430">
    <property type="entry name" value="ATP-synt_B"/>
    <property type="match status" value="1"/>
</dbReference>
<dbReference type="HAMAP" id="MF_01398">
    <property type="entry name" value="ATP_synth_b_bprime"/>
    <property type="match status" value="1"/>
</dbReference>
<dbReference type="GO" id="GO:0045259">
    <property type="term" value="C:proton-transporting ATP synthase complex"/>
    <property type="evidence" value="ECO:0007669"/>
    <property type="project" value="UniProtKB-KW"/>
</dbReference>
<evidence type="ECO:0000256" key="4">
    <source>
        <dbReference type="ARBA" id="ARBA00022547"/>
    </source>
</evidence>
<keyword evidence="19" id="KW-1185">Reference proteome</keyword>
<evidence type="ECO:0000256" key="17">
    <source>
        <dbReference type="SAM" id="Coils"/>
    </source>
</evidence>
<dbReference type="AlphaFoldDB" id="A0A0W0TGB5"/>
<comment type="caution">
    <text evidence="18">The sequence shown here is derived from an EMBL/GenBank/DDBJ whole genome shotgun (WGS) entry which is preliminary data.</text>
</comment>
<dbReference type="GO" id="GO:0046933">
    <property type="term" value="F:proton-transporting ATP synthase activity, rotational mechanism"/>
    <property type="evidence" value="ECO:0007669"/>
    <property type="project" value="UniProtKB-UniRule"/>
</dbReference>
<evidence type="ECO:0000256" key="6">
    <source>
        <dbReference type="ARBA" id="ARBA00022781"/>
    </source>
</evidence>
<dbReference type="PANTHER" id="PTHR33445:SF1">
    <property type="entry name" value="ATP SYNTHASE SUBUNIT B"/>
    <property type="match status" value="1"/>
</dbReference>
<dbReference type="CDD" id="cd06503">
    <property type="entry name" value="ATP-synt_Fo_b"/>
    <property type="match status" value="1"/>
</dbReference>
<dbReference type="InterPro" id="IPR005864">
    <property type="entry name" value="ATP_synth_F0_bsu_bac"/>
</dbReference>
<comment type="subunit">
    <text evidence="13">F-type ATPases have 2 components, F(1) - the catalytic core - and F(0) - the membrane proton channel. F(1) has five subunits: alpha(3), beta(3), gamma(1), delta(1), epsilon(1). F(0) has four main subunits: a(1), b(2) and c(10-14). The alpha and beta chains form an alternating ring which encloses part of the gamma chain. F(1) is attached to F(0) by a central stalk formed by the gamma and epsilon chains, while a peripheral stalk is formed by the delta and b chains.</text>
</comment>
<evidence type="ECO:0000313" key="19">
    <source>
        <dbReference type="Proteomes" id="UP000054773"/>
    </source>
</evidence>
<sequence length="156" mass="17754">MDINLTLIIQMLVFAAFVWFTMKFVWPPLAKALEERQDKIADGLSAAERGRKELELAQHRVRDELKHAKAQANEIIEKANRRANQLIEEAKEAAKLEAQKQAKLAHDQLLQEVNHAKEGLRKQVAQLAIAGAEKILMKEIDEQANSKLLDKLIEEI</sequence>
<evidence type="ECO:0000256" key="5">
    <source>
        <dbReference type="ARBA" id="ARBA00022692"/>
    </source>
</evidence>
<evidence type="ECO:0000256" key="15">
    <source>
        <dbReference type="HAMAP-Rule" id="MF_01398"/>
    </source>
</evidence>
<keyword evidence="2 15" id="KW-0813">Transport</keyword>
<evidence type="ECO:0000256" key="2">
    <source>
        <dbReference type="ARBA" id="ARBA00022448"/>
    </source>
</evidence>
<evidence type="ECO:0000256" key="14">
    <source>
        <dbReference type="ARBA" id="ARBA00037847"/>
    </source>
</evidence>
<evidence type="ECO:0000256" key="8">
    <source>
        <dbReference type="ARBA" id="ARBA00023065"/>
    </source>
</evidence>
<comment type="function">
    <text evidence="11 15">F(1)F(0) ATP synthase produces ATP from ADP in the presence of a proton or sodium gradient. F-type ATPases consist of two structural domains, F(1) containing the extramembraneous catalytic core and F(0) containing the membrane proton channel, linked together by a central stalk and a peripheral stalk. During catalysis, ATP synthesis in the catalytic domain of F(1) is coupled via a rotary mechanism of the central stalk subunits to proton translocation.</text>
</comment>
<comment type="subunit">
    <text evidence="15">F-type ATPases have 2 components, F(1) - the catalytic core - and F(0) - the membrane proton channel. F(1) has five subunits: alpha(3), beta(3), gamma(1), delta(1), epsilon(1). F(0) has three main subunits: a(1), b(2) and c(10-14). The alpha and beta chains form an alternating ring which encloses part of the gamma chain. F(1) is attached to F(0) by a central stalk formed by the gamma and epsilon chains, while a peripheral stalk is formed by the delta and b chains.</text>
</comment>
<dbReference type="SUPFAM" id="SSF81573">
    <property type="entry name" value="F1F0 ATP synthase subunit B, membrane domain"/>
    <property type="match status" value="1"/>
</dbReference>
<dbReference type="GO" id="GO:0046961">
    <property type="term" value="F:proton-transporting ATPase activity, rotational mechanism"/>
    <property type="evidence" value="ECO:0007669"/>
    <property type="project" value="TreeGrafter"/>
</dbReference>
<keyword evidence="17" id="KW-0175">Coiled coil</keyword>
<dbReference type="RefSeq" id="WP_058527862.1">
    <property type="nucleotide sequence ID" value="NZ_CAAAHY010000005.1"/>
</dbReference>
<comment type="function">
    <text evidence="12">Component of the F(0) channel, it forms part of the peripheral stalk, linking F(1) to F(0). The b'-subunit is a diverged and duplicated form of b found in plants and photosynthetic bacteria.</text>
</comment>
<comment type="subcellular location">
    <subcellularLocation>
        <location evidence="15">Cell membrane</location>
        <topology evidence="15">Single-pass membrane protein</topology>
    </subcellularLocation>
    <subcellularLocation>
        <location evidence="14">Endomembrane system</location>
        <topology evidence="14">Single-pass membrane protein</topology>
    </subcellularLocation>
</comment>
<evidence type="ECO:0000256" key="12">
    <source>
        <dbReference type="ARBA" id="ARBA00025614"/>
    </source>
</evidence>
<evidence type="ECO:0000256" key="1">
    <source>
        <dbReference type="ARBA" id="ARBA00005513"/>
    </source>
</evidence>
<dbReference type="InterPro" id="IPR028987">
    <property type="entry name" value="ATP_synth_B-like_membr_sf"/>
</dbReference>
<dbReference type="GO" id="GO:0016787">
    <property type="term" value="F:hydrolase activity"/>
    <property type="evidence" value="ECO:0007669"/>
    <property type="project" value="UniProtKB-KW"/>
</dbReference>
<dbReference type="STRING" id="448.Lery_2789"/>
<comment type="similarity">
    <text evidence="1 15 16">Belongs to the ATPase B chain family.</text>
</comment>
<evidence type="ECO:0000256" key="16">
    <source>
        <dbReference type="RuleBase" id="RU003848"/>
    </source>
</evidence>
<evidence type="ECO:0000256" key="11">
    <source>
        <dbReference type="ARBA" id="ARBA00025198"/>
    </source>
</evidence>
<proteinExistence type="inferred from homology"/>